<dbReference type="STRING" id="113226.A0A139IPG0"/>
<comment type="caution">
    <text evidence="2">The sequence shown here is derived from an EMBL/GenBank/DDBJ whole genome shotgun (WGS) entry which is preliminary data.</text>
</comment>
<keyword evidence="1" id="KW-1133">Transmembrane helix</keyword>
<protein>
    <submittedName>
        <fullName evidence="2">Uncharacterized protein</fullName>
    </submittedName>
</protein>
<evidence type="ECO:0000313" key="3">
    <source>
        <dbReference type="Proteomes" id="UP000073492"/>
    </source>
</evidence>
<reference evidence="2 3" key="1">
    <citation type="submission" date="2015-07" db="EMBL/GenBank/DDBJ databases">
        <title>Comparative genomics of the Sigatoka disease complex on banana suggests a link between parallel evolutionary changes in Pseudocercospora fijiensis and Pseudocercospora eumusae and increased virulence on the banana host.</title>
        <authorList>
            <person name="Chang T.-C."/>
            <person name="Salvucci A."/>
            <person name="Crous P.W."/>
            <person name="Stergiopoulos I."/>
        </authorList>
    </citation>
    <scope>NUCLEOTIDE SEQUENCE [LARGE SCALE GENOMIC DNA]</scope>
    <source>
        <strain evidence="2 3">CBS 116634</strain>
    </source>
</reference>
<evidence type="ECO:0000256" key="1">
    <source>
        <dbReference type="SAM" id="Phobius"/>
    </source>
</evidence>
<feature type="transmembrane region" description="Helical" evidence="1">
    <location>
        <begin position="69"/>
        <end position="90"/>
    </location>
</feature>
<dbReference type="AlphaFoldDB" id="A0A139IPG0"/>
<keyword evidence="1" id="KW-0472">Membrane</keyword>
<organism evidence="2 3">
    <name type="scientific">Pseudocercospora musae</name>
    <dbReference type="NCBI Taxonomy" id="113226"/>
    <lineage>
        <taxon>Eukaryota</taxon>
        <taxon>Fungi</taxon>
        <taxon>Dikarya</taxon>
        <taxon>Ascomycota</taxon>
        <taxon>Pezizomycotina</taxon>
        <taxon>Dothideomycetes</taxon>
        <taxon>Dothideomycetidae</taxon>
        <taxon>Mycosphaerellales</taxon>
        <taxon>Mycosphaerellaceae</taxon>
        <taxon>Pseudocercospora</taxon>
    </lineage>
</organism>
<dbReference type="EMBL" id="LFZO01000031">
    <property type="protein sequence ID" value="KXT16688.1"/>
    <property type="molecule type" value="Genomic_DNA"/>
</dbReference>
<dbReference type="OrthoDB" id="2582433at2759"/>
<proteinExistence type="predicted"/>
<gene>
    <name evidence="2" type="ORF">AC579_5251</name>
</gene>
<sequence length="175" mass="19339">MDKWVSLVPGREVTGLINSINPMSRLAVGLSLACYPVSATGQQVPSLKLLYQIAVNDTKARRKLYWRDWLKIFLTHVWAFAPTSAILWTFEAAQPATIIYMSYIGAYSRLLLYQYNGDYGGPLNMNNLIIAAVMSITIGPVIRGHAPNWPCASVTALATWTWKACLLSCLTGGKL</sequence>
<feature type="transmembrane region" description="Helical" evidence="1">
    <location>
        <begin position="96"/>
        <end position="113"/>
    </location>
</feature>
<keyword evidence="1" id="KW-0812">Transmembrane</keyword>
<feature type="transmembrane region" description="Helical" evidence="1">
    <location>
        <begin position="125"/>
        <end position="142"/>
    </location>
</feature>
<accession>A0A139IPG0</accession>
<dbReference type="Proteomes" id="UP000073492">
    <property type="component" value="Unassembled WGS sequence"/>
</dbReference>
<name>A0A139IPG0_9PEZI</name>
<evidence type="ECO:0000313" key="2">
    <source>
        <dbReference type="EMBL" id="KXT16688.1"/>
    </source>
</evidence>
<keyword evidence="3" id="KW-1185">Reference proteome</keyword>